<evidence type="ECO:0000256" key="1">
    <source>
        <dbReference type="ARBA" id="ARBA00022679"/>
    </source>
</evidence>
<dbReference type="AlphaFoldDB" id="X1U8V2"/>
<dbReference type="EMBL" id="BARW01023817">
    <property type="protein sequence ID" value="GAJ00022.1"/>
    <property type="molecule type" value="Genomic_DNA"/>
</dbReference>
<proteinExistence type="predicted"/>
<dbReference type="InterPro" id="IPR003673">
    <property type="entry name" value="CoA-Trfase_fam_III"/>
</dbReference>
<protein>
    <recommendedName>
        <fullName evidence="3">CoA transferase</fullName>
    </recommendedName>
</protein>
<keyword evidence="1" id="KW-0808">Transferase</keyword>
<accession>X1U8V2</accession>
<gene>
    <name evidence="2" type="ORF">S12H4_39409</name>
</gene>
<reference evidence="2" key="1">
    <citation type="journal article" date="2014" name="Front. Microbiol.">
        <title>High frequency of phylogenetically diverse reductive dehalogenase-homologous genes in deep subseafloor sedimentary metagenomes.</title>
        <authorList>
            <person name="Kawai M."/>
            <person name="Futagami T."/>
            <person name="Toyoda A."/>
            <person name="Takaki Y."/>
            <person name="Nishi S."/>
            <person name="Hori S."/>
            <person name="Arai W."/>
            <person name="Tsubouchi T."/>
            <person name="Morono Y."/>
            <person name="Uchiyama I."/>
            <person name="Ito T."/>
            <person name="Fujiyama A."/>
            <person name="Inagaki F."/>
            <person name="Takami H."/>
        </authorList>
    </citation>
    <scope>NUCLEOTIDE SEQUENCE</scope>
    <source>
        <strain evidence="2">Expedition CK06-06</strain>
    </source>
</reference>
<dbReference type="PANTHER" id="PTHR48207">
    <property type="entry name" value="SUCCINATE--HYDROXYMETHYLGLUTARATE COA-TRANSFERASE"/>
    <property type="match status" value="1"/>
</dbReference>
<sequence length="230" mass="25589">MEIFKDMTILSLEQATTLPYLTYRLAQDGMNVIRVEHPIYGDPNRMIGENYLKEERMNTYYLCINAGKKAITLNLAEEKGKDILKELITKLKVDIFASNQLPRNYAKLGVDYETLKGTKSDIIWLGMTGFGPDSNEAAYEPILEARSGLMDLTGEAEGNPQSLGIPLADMGTSEHAYGLLMKALLKREKTGQGSRIDISMLESATSWLTVPITLTATLTMFPPIVATFRI</sequence>
<dbReference type="InterPro" id="IPR050483">
    <property type="entry name" value="CoA-transferase_III_domain"/>
</dbReference>
<dbReference type="PANTHER" id="PTHR48207:SF3">
    <property type="entry name" value="SUCCINATE--HYDROXYMETHYLGLUTARATE COA-TRANSFERASE"/>
    <property type="match status" value="1"/>
</dbReference>
<dbReference type="Pfam" id="PF02515">
    <property type="entry name" value="CoA_transf_3"/>
    <property type="match status" value="1"/>
</dbReference>
<dbReference type="InterPro" id="IPR023606">
    <property type="entry name" value="CoA-Trfase_III_dom_1_sf"/>
</dbReference>
<comment type="caution">
    <text evidence="2">The sequence shown here is derived from an EMBL/GenBank/DDBJ whole genome shotgun (WGS) entry which is preliminary data.</text>
</comment>
<evidence type="ECO:0000313" key="2">
    <source>
        <dbReference type="EMBL" id="GAJ00022.1"/>
    </source>
</evidence>
<dbReference type="Gene3D" id="3.40.50.10540">
    <property type="entry name" value="Crotonobetainyl-coa:carnitine coa-transferase, domain 1"/>
    <property type="match status" value="1"/>
</dbReference>
<evidence type="ECO:0008006" key="3">
    <source>
        <dbReference type="Google" id="ProtNLM"/>
    </source>
</evidence>
<dbReference type="GO" id="GO:0008410">
    <property type="term" value="F:CoA-transferase activity"/>
    <property type="evidence" value="ECO:0007669"/>
    <property type="project" value="TreeGrafter"/>
</dbReference>
<dbReference type="SUPFAM" id="SSF89796">
    <property type="entry name" value="CoA-transferase family III (CaiB/BaiF)"/>
    <property type="match status" value="1"/>
</dbReference>
<organism evidence="2">
    <name type="scientific">marine sediment metagenome</name>
    <dbReference type="NCBI Taxonomy" id="412755"/>
    <lineage>
        <taxon>unclassified sequences</taxon>
        <taxon>metagenomes</taxon>
        <taxon>ecological metagenomes</taxon>
    </lineage>
</organism>
<name>X1U8V2_9ZZZZ</name>